<evidence type="ECO:0000313" key="2">
    <source>
        <dbReference type="EMBL" id="GAB98071.1"/>
    </source>
</evidence>
<dbReference type="OrthoDB" id="102112at2"/>
<organism evidence="2 3">
    <name type="scientific">Kineosphaera limosa NBRC 100340</name>
    <dbReference type="NCBI Taxonomy" id="1184609"/>
    <lineage>
        <taxon>Bacteria</taxon>
        <taxon>Bacillati</taxon>
        <taxon>Actinomycetota</taxon>
        <taxon>Actinomycetes</taxon>
        <taxon>Micrococcales</taxon>
        <taxon>Dermatophilaceae</taxon>
        <taxon>Kineosphaera</taxon>
    </lineage>
</organism>
<reference evidence="2 3" key="1">
    <citation type="submission" date="2012-08" db="EMBL/GenBank/DDBJ databases">
        <title>Whole genome shotgun sequence of Kineosphaera limosa NBRC 100340.</title>
        <authorList>
            <person name="Yoshida I."/>
            <person name="Isaki S."/>
            <person name="Hosoyama A."/>
            <person name="Tsuchikane K."/>
            <person name="Katsumata H."/>
            <person name="Ando Y."/>
            <person name="Ohji S."/>
            <person name="Hamada M."/>
            <person name="Tamura T."/>
            <person name="Yamazoe A."/>
            <person name="Yamazaki S."/>
            <person name="Fujita N."/>
        </authorList>
    </citation>
    <scope>NUCLEOTIDE SEQUENCE [LARGE SCALE GENOMIC DNA]</scope>
    <source>
        <strain evidence="2 3">NBRC 100340</strain>
    </source>
</reference>
<feature type="transmembrane region" description="Helical" evidence="1">
    <location>
        <begin position="82"/>
        <end position="99"/>
    </location>
</feature>
<dbReference type="eggNOG" id="ENOG502Z815">
    <property type="taxonomic scope" value="Bacteria"/>
</dbReference>
<keyword evidence="1" id="KW-0812">Transmembrane</keyword>
<feature type="transmembrane region" description="Helical" evidence="1">
    <location>
        <begin position="130"/>
        <end position="147"/>
    </location>
</feature>
<proteinExistence type="predicted"/>
<evidence type="ECO:0008006" key="4">
    <source>
        <dbReference type="Google" id="ProtNLM"/>
    </source>
</evidence>
<evidence type="ECO:0000313" key="3">
    <source>
        <dbReference type="Proteomes" id="UP000008366"/>
    </source>
</evidence>
<dbReference type="RefSeq" id="WP_006594603.1">
    <property type="nucleotide sequence ID" value="NZ_BAHD01000098.1"/>
</dbReference>
<sequence>MRIDSTTNPDPRSVAQRPIVTIGWMAHWVLRMALIGMLIVYGWTKVFLVQMGVADYSSALVRYGEMSPMGLLWRFMEYSEPVQIAAGAAEVLACLLLVWRRTAWLGALLGAADMAVVFALNLFFDVPVKQLALALFVGFLLLLIPDVPRLVRIVAGRAAPAAPLPRAIPWPRIHRVTRILGPVLGLALVLGSGAAIYQSLGIPAREPTPVSGVYRVTQDARPPARQLAVDPRWSQVAFGSLAREQGSPMSVRTADGGLRYGWYRLTPSAPDGSRGTIEADLGPRMGGPANPGTSGTQVQLTYERGADGTLRLSGAGEQLVLSPDAEARFLFDRGYSWEPRQPVNR</sequence>
<gene>
    <name evidence="2" type="ORF">KILIM_098_00100</name>
</gene>
<feature type="transmembrane region" description="Helical" evidence="1">
    <location>
        <begin position="179"/>
        <end position="200"/>
    </location>
</feature>
<keyword evidence="1" id="KW-0472">Membrane</keyword>
<dbReference type="AlphaFoldDB" id="K6WW56"/>
<feature type="transmembrane region" description="Helical" evidence="1">
    <location>
        <begin position="104"/>
        <end position="124"/>
    </location>
</feature>
<dbReference type="STRING" id="1184609.KILIM_098_00100"/>
<accession>K6WW56</accession>
<feature type="transmembrane region" description="Helical" evidence="1">
    <location>
        <begin position="21"/>
        <end position="43"/>
    </location>
</feature>
<evidence type="ECO:0000256" key="1">
    <source>
        <dbReference type="SAM" id="Phobius"/>
    </source>
</evidence>
<keyword evidence="1" id="KW-1133">Transmembrane helix</keyword>
<keyword evidence="3" id="KW-1185">Reference proteome</keyword>
<name>K6WW56_9MICO</name>
<dbReference type="EMBL" id="BAHD01000098">
    <property type="protein sequence ID" value="GAB98071.1"/>
    <property type="molecule type" value="Genomic_DNA"/>
</dbReference>
<dbReference type="Proteomes" id="UP000008366">
    <property type="component" value="Unassembled WGS sequence"/>
</dbReference>
<protein>
    <recommendedName>
        <fullName evidence="4">DoxX family protein</fullName>
    </recommendedName>
</protein>
<comment type="caution">
    <text evidence="2">The sequence shown here is derived from an EMBL/GenBank/DDBJ whole genome shotgun (WGS) entry which is preliminary data.</text>
</comment>